<evidence type="ECO:0000313" key="5">
    <source>
        <dbReference type="Proteomes" id="UP000433652"/>
    </source>
</evidence>
<dbReference type="OrthoDB" id="9152028at2"/>
<feature type="chain" id="PRO_5026319451" evidence="2">
    <location>
        <begin position="23"/>
        <end position="197"/>
    </location>
</feature>
<feature type="signal peptide" evidence="2">
    <location>
        <begin position="1"/>
        <end position="22"/>
    </location>
</feature>
<dbReference type="Pfam" id="PF07589">
    <property type="entry name" value="PEP-CTERM"/>
    <property type="match status" value="1"/>
</dbReference>
<evidence type="ECO:0000259" key="3">
    <source>
        <dbReference type="Pfam" id="PF07589"/>
    </source>
</evidence>
<organism evidence="4 5">
    <name type="scientific">Croceibacterium salegens</name>
    <dbReference type="NCBI Taxonomy" id="1737568"/>
    <lineage>
        <taxon>Bacteria</taxon>
        <taxon>Pseudomonadati</taxon>
        <taxon>Pseudomonadota</taxon>
        <taxon>Alphaproteobacteria</taxon>
        <taxon>Sphingomonadales</taxon>
        <taxon>Erythrobacteraceae</taxon>
        <taxon>Croceibacterium</taxon>
    </lineage>
</organism>
<proteinExistence type="predicted"/>
<dbReference type="AlphaFoldDB" id="A0A6I4SY88"/>
<evidence type="ECO:0000313" key="4">
    <source>
        <dbReference type="EMBL" id="MXO59987.1"/>
    </source>
</evidence>
<feature type="domain" description="Ice-binding protein C-terminal" evidence="3">
    <location>
        <begin position="159"/>
        <end position="183"/>
    </location>
</feature>
<feature type="transmembrane region" description="Helical" evidence="1">
    <location>
        <begin position="164"/>
        <end position="181"/>
    </location>
</feature>
<evidence type="ECO:0000256" key="2">
    <source>
        <dbReference type="SAM" id="SignalP"/>
    </source>
</evidence>
<keyword evidence="1" id="KW-0472">Membrane</keyword>
<keyword evidence="2" id="KW-0732">Signal</keyword>
<gene>
    <name evidence="4" type="ORF">GRI89_10590</name>
</gene>
<accession>A0A6I4SY88</accession>
<keyword evidence="5" id="KW-1185">Reference proteome</keyword>
<dbReference type="EMBL" id="WTYM01000043">
    <property type="protein sequence ID" value="MXO59987.1"/>
    <property type="molecule type" value="Genomic_DNA"/>
</dbReference>
<evidence type="ECO:0000256" key="1">
    <source>
        <dbReference type="SAM" id="Phobius"/>
    </source>
</evidence>
<protein>
    <submittedName>
        <fullName evidence="4">PEPxxWA-CTERM sorting domain-containing protein</fullName>
    </submittedName>
</protein>
<dbReference type="RefSeq" id="WP_159794972.1">
    <property type="nucleotide sequence ID" value="NZ_WTYM01000043.1"/>
</dbReference>
<dbReference type="InterPro" id="IPR013424">
    <property type="entry name" value="Ice-binding_C"/>
</dbReference>
<dbReference type="NCBIfam" id="TIGR02595">
    <property type="entry name" value="PEP_CTERM"/>
    <property type="match status" value="1"/>
</dbReference>
<comment type="caution">
    <text evidence="4">The sequence shown here is derived from an EMBL/GenBank/DDBJ whole genome shotgun (WGS) entry which is preliminary data.</text>
</comment>
<dbReference type="Proteomes" id="UP000433652">
    <property type="component" value="Unassembled WGS sequence"/>
</dbReference>
<reference evidence="4 5" key="1">
    <citation type="submission" date="2019-12" db="EMBL/GenBank/DDBJ databases">
        <title>Genomic-based taxomic classification of the family Erythrobacteraceae.</title>
        <authorList>
            <person name="Xu L."/>
        </authorList>
    </citation>
    <scope>NUCLEOTIDE SEQUENCE [LARGE SCALE GENOMIC DNA]</scope>
    <source>
        <strain evidence="4 5">MCCC 1K01500</strain>
    </source>
</reference>
<dbReference type="NCBIfam" id="NF038126">
    <property type="entry name" value="PEP_CTERM_FxDxF"/>
    <property type="match status" value="1"/>
</dbReference>
<keyword evidence="1" id="KW-0812">Transmembrane</keyword>
<sequence>MKISTSLVDLAVGLLFGGASNAATVISFDFGPGNPAGTFQSGIGPLNQVSCDLGPTGCAGIFTASGTFAANPGWQLVGAALTTGPATAASNNINFTSATLNGIPFAFFSPDGGISEFGTIPPVMMQAINILNVAGYTGGRGSFAGTLSFGKVVREPELPVPEPATWTMMIVGFAVLGFAMRRRKDAKAGRRIRLSYT</sequence>
<name>A0A6I4SY88_9SPHN</name>
<keyword evidence="1" id="KW-1133">Transmembrane helix</keyword>
<dbReference type="NCBIfam" id="NF035944">
    <property type="entry name" value="PEPxxWA-CTERM"/>
    <property type="match status" value="1"/>
</dbReference>